<gene>
    <name evidence="1" type="ordered locus">HAH_1632</name>
</gene>
<sequence length="57" mass="6361">MARYGVGFVAQCETLSNHDAKATDRYMESGGCTRNTLLELTHFPDYRLSETTAQCLS</sequence>
<dbReference type="KEGG" id="hhi:HAH_1632"/>
<evidence type="ECO:0000313" key="2">
    <source>
        <dbReference type="Proteomes" id="UP000005629"/>
    </source>
</evidence>
<accession>G0HSL5</accession>
<protein>
    <submittedName>
        <fullName evidence="1">Uncharacterized protein</fullName>
    </submittedName>
</protein>
<dbReference type="EMBL" id="CP002921">
    <property type="protein sequence ID" value="AEM57239.1"/>
    <property type="molecule type" value="Genomic_DNA"/>
</dbReference>
<reference evidence="1 2" key="1">
    <citation type="journal article" date="2011" name="J. Bacteriol.">
        <title>Complete genome sequence of Haloarcula hispanica, a model haloarchaeon for studying genetics, metabolism, and virus-host interaction.</title>
        <authorList>
            <person name="Liu H."/>
            <person name="Wu Z."/>
            <person name="Li M."/>
            <person name="Zhang F."/>
            <person name="Zheng H."/>
            <person name="Han J."/>
            <person name="Liu J."/>
            <person name="Zhou J."/>
            <person name="Wang S."/>
            <person name="Xiang H."/>
        </authorList>
    </citation>
    <scope>NUCLEOTIDE SEQUENCE [LARGE SCALE GENOMIC DNA]</scope>
    <source>
        <strain evidence="2">ATCC 33960 / DSM 4426 / JCM 8911 / NBRC 102182 / NCIMB 2187 / VKM B-1755</strain>
    </source>
</reference>
<proteinExistence type="predicted"/>
<dbReference type="AlphaFoldDB" id="G0HSL5"/>
<evidence type="ECO:0000313" key="1">
    <source>
        <dbReference type="EMBL" id="AEM57239.1"/>
    </source>
</evidence>
<dbReference type="HOGENOM" id="CLU_2985546_0_0_2"/>
<dbReference type="Proteomes" id="UP000005629">
    <property type="component" value="Chromosome I"/>
</dbReference>
<organism evidence="1 2">
    <name type="scientific">Haloarcula hispanica (strain ATCC 33960 / DSM 4426 / JCM 8911 / NBRC 102182 / NCIMB 2187 / VKM B-1755)</name>
    <dbReference type="NCBI Taxonomy" id="634497"/>
    <lineage>
        <taxon>Archaea</taxon>
        <taxon>Methanobacteriati</taxon>
        <taxon>Methanobacteriota</taxon>
        <taxon>Stenosarchaea group</taxon>
        <taxon>Halobacteria</taxon>
        <taxon>Halobacteriales</taxon>
        <taxon>Haloarculaceae</taxon>
        <taxon>Haloarcula</taxon>
    </lineage>
</organism>
<name>G0HSL5_HALHT</name>